<keyword evidence="4" id="KW-1185">Reference proteome</keyword>
<evidence type="ECO:0000313" key="4">
    <source>
        <dbReference type="Proteomes" id="UP000728185"/>
    </source>
</evidence>
<accession>A0A8E0S4L7</accession>
<feature type="region of interest" description="Disordered" evidence="2">
    <location>
        <begin position="1"/>
        <end position="32"/>
    </location>
</feature>
<feature type="coiled-coil region" evidence="1">
    <location>
        <begin position="48"/>
        <end position="75"/>
    </location>
</feature>
<name>A0A8E0S4L7_9TREM</name>
<dbReference type="OrthoDB" id="6284957at2759"/>
<reference evidence="3" key="1">
    <citation type="submission" date="2019-05" db="EMBL/GenBank/DDBJ databases">
        <title>Annotation for the trematode Fasciolopsis buski.</title>
        <authorList>
            <person name="Choi Y.-J."/>
        </authorList>
    </citation>
    <scope>NUCLEOTIDE SEQUENCE</scope>
    <source>
        <strain evidence="3">HT</strain>
        <tissue evidence="3">Whole worm</tissue>
    </source>
</reference>
<comment type="caution">
    <text evidence="3">The sequence shown here is derived from an EMBL/GenBank/DDBJ whole genome shotgun (WGS) entry which is preliminary data.</text>
</comment>
<feature type="region of interest" description="Disordered" evidence="2">
    <location>
        <begin position="102"/>
        <end position="125"/>
    </location>
</feature>
<evidence type="ECO:0000256" key="2">
    <source>
        <dbReference type="SAM" id="MobiDB-lite"/>
    </source>
</evidence>
<gene>
    <name evidence="3" type="ORF">FBUS_02459</name>
</gene>
<dbReference type="Proteomes" id="UP000728185">
    <property type="component" value="Unassembled WGS sequence"/>
</dbReference>
<dbReference type="EMBL" id="LUCM01000228">
    <property type="protein sequence ID" value="KAA0200884.1"/>
    <property type="molecule type" value="Genomic_DNA"/>
</dbReference>
<sequence>MDKKINGLPSRVWQPTERASTPKRKSEGTPAELKEFEDRIRNMVSVTHSKLDERLQELTVELKQLQTDVHEQHAKLELDQLGFRKLCNEVAHDVTNELERAESRIPRPTLSQTRGSRAYSAERQDHAHQGLLERMEFIRYKVKTEMSLLRTQYQNELQRIAQSVSDMESKMNSWNRGNGEQTSELESVIAAEIKTRRSNEVQLNRRITLAEDRVESLSKAVRDSVAQANRIPTPVTMVSRCCHSSGQ</sequence>
<keyword evidence="1" id="KW-0175">Coiled coil</keyword>
<evidence type="ECO:0000256" key="1">
    <source>
        <dbReference type="SAM" id="Coils"/>
    </source>
</evidence>
<evidence type="ECO:0000313" key="3">
    <source>
        <dbReference type="EMBL" id="KAA0200884.1"/>
    </source>
</evidence>
<proteinExistence type="predicted"/>
<dbReference type="AlphaFoldDB" id="A0A8E0S4L7"/>
<organism evidence="3 4">
    <name type="scientific">Fasciolopsis buskii</name>
    <dbReference type="NCBI Taxonomy" id="27845"/>
    <lineage>
        <taxon>Eukaryota</taxon>
        <taxon>Metazoa</taxon>
        <taxon>Spiralia</taxon>
        <taxon>Lophotrochozoa</taxon>
        <taxon>Platyhelminthes</taxon>
        <taxon>Trematoda</taxon>
        <taxon>Digenea</taxon>
        <taxon>Plagiorchiida</taxon>
        <taxon>Echinostomata</taxon>
        <taxon>Echinostomatoidea</taxon>
        <taxon>Fasciolidae</taxon>
        <taxon>Fasciolopsis</taxon>
    </lineage>
</organism>
<protein>
    <submittedName>
        <fullName evidence="3">Uncharacterized protein</fullName>
    </submittedName>
</protein>